<dbReference type="EMBL" id="CP026100">
    <property type="protein sequence ID" value="AYV47018.1"/>
    <property type="molecule type" value="Genomic_DNA"/>
</dbReference>
<gene>
    <name evidence="2" type="ORF">C1707_12505</name>
    <name evidence="3" type="ORF">CFHF_08920</name>
</gene>
<dbReference type="Proteomes" id="UP000281192">
    <property type="component" value="Chromosome"/>
</dbReference>
<keyword evidence="5" id="KW-1185">Reference proteome</keyword>
<feature type="transmembrane region" description="Helical" evidence="1">
    <location>
        <begin position="227"/>
        <end position="248"/>
    </location>
</feature>
<evidence type="ECO:0000313" key="2">
    <source>
        <dbReference type="EMBL" id="AYV47018.1"/>
    </source>
</evidence>
<evidence type="ECO:0000313" key="4">
    <source>
        <dbReference type="Proteomes" id="UP000234483"/>
    </source>
</evidence>
<keyword evidence="1" id="KW-1133">Transmembrane helix</keyword>
<feature type="transmembrane region" description="Helical" evidence="1">
    <location>
        <begin position="119"/>
        <end position="136"/>
    </location>
</feature>
<keyword evidence="1" id="KW-0472">Membrane</keyword>
<evidence type="ECO:0000256" key="1">
    <source>
        <dbReference type="SAM" id="Phobius"/>
    </source>
</evidence>
<reference evidence="3 4" key="1">
    <citation type="submission" date="2017-12" db="EMBL/GenBank/DDBJ databases">
        <title>The genome sequence of Caulobacter flavus CGMCC1 15093.</title>
        <authorList>
            <person name="Gao J."/>
            <person name="Mao X."/>
            <person name="Sun J."/>
        </authorList>
    </citation>
    <scope>NUCLEOTIDE SEQUENCE [LARGE SCALE GENOMIC DNA]</scope>
    <source>
        <strain evidence="3 4">CGMCC1 15093</strain>
    </source>
</reference>
<dbReference type="Pfam" id="PF09622">
    <property type="entry name" value="DUF2391"/>
    <property type="match status" value="1"/>
</dbReference>
<feature type="transmembrane region" description="Helical" evidence="1">
    <location>
        <begin position="52"/>
        <end position="72"/>
    </location>
</feature>
<accession>A0A2N5CVX2</accession>
<dbReference type="InterPro" id="IPR013416">
    <property type="entry name" value="CHP02587_IM"/>
</dbReference>
<name>A0A2N5CVX2_9CAUL</name>
<dbReference type="EMBL" id="PJRQ01000015">
    <property type="protein sequence ID" value="PLR17926.1"/>
    <property type="molecule type" value="Genomic_DNA"/>
</dbReference>
<dbReference type="OrthoDB" id="147125at2"/>
<dbReference type="KEGG" id="cfh:C1707_12505"/>
<keyword evidence="1" id="KW-0812">Transmembrane</keyword>
<evidence type="ECO:0000313" key="5">
    <source>
        <dbReference type="Proteomes" id="UP000281192"/>
    </source>
</evidence>
<organism evidence="3 4">
    <name type="scientific">Caulobacter flavus</name>
    <dbReference type="NCBI Taxonomy" id="1679497"/>
    <lineage>
        <taxon>Bacteria</taxon>
        <taxon>Pseudomonadati</taxon>
        <taxon>Pseudomonadota</taxon>
        <taxon>Alphaproteobacteria</taxon>
        <taxon>Caulobacterales</taxon>
        <taxon>Caulobacteraceae</taxon>
        <taxon>Caulobacter</taxon>
    </lineage>
</organism>
<proteinExistence type="predicted"/>
<evidence type="ECO:0000313" key="3">
    <source>
        <dbReference type="EMBL" id="PLR17926.1"/>
    </source>
</evidence>
<feature type="transmembrane region" description="Helical" evidence="1">
    <location>
        <begin position="156"/>
        <end position="174"/>
    </location>
</feature>
<reference evidence="2 5" key="2">
    <citation type="submission" date="2018-01" db="EMBL/GenBank/DDBJ databases">
        <title>Complete genome sequence of Caulobacter flavus RHGG3.</title>
        <authorList>
            <person name="Yang E."/>
        </authorList>
    </citation>
    <scope>NUCLEOTIDE SEQUENCE [LARGE SCALE GENOMIC DNA]</scope>
    <source>
        <strain evidence="2 5">RHGG3</strain>
    </source>
</reference>
<dbReference type="InterPro" id="IPR024464">
    <property type="entry name" value="DUF2391"/>
</dbReference>
<feature type="transmembrane region" description="Helical" evidence="1">
    <location>
        <begin position="21"/>
        <end position="40"/>
    </location>
</feature>
<sequence>MKAGAITGGAVLHANAAYGRALARAFGGALLFSFPLLMTMEMWSLGMAVERMRLLVFLLLSLPMLLGLSYYAGFEPTFRLKDEVLDALAAFGVGFLLSAALLAVFGVLGAHGLSLRADLGKVALCAVPGAIGALVAGKQLGEGAPSARERERAGTLGEIFLMAVGALFLAFNVAPTEEMILIAYQMAPPQTLLLMALSVLLLHVFVYRLGFPGESRRREAGGPLRTFVAFTAPGYGVALVVSLYLLWTFGRTNGVAPHEIATMTIVLAFPAALGAATARLVV</sequence>
<dbReference type="AlphaFoldDB" id="A0A2N5CVX2"/>
<protein>
    <submittedName>
        <fullName evidence="3">TIGR02587 family membrane protein</fullName>
    </submittedName>
</protein>
<dbReference type="NCBIfam" id="TIGR02587">
    <property type="entry name" value="TIGR02587 family membrane protein"/>
    <property type="match status" value="1"/>
</dbReference>
<feature type="transmembrane region" description="Helical" evidence="1">
    <location>
        <begin position="84"/>
        <end position="107"/>
    </location>
</feature>
<feature type="transmembrane region" description="Helical" evidence="1">
    <location>
        <begin position="186"/>
        <end position="206"/>
    </location>
</feature>
<feature type="transmembrane region" description="Helical" evidence="1">
    <location>
        <begin position="260"/>
        <end position="281"/>
    </location>
</feature>
<dbReference type="Proteomes" id="UP000234483">
    <property type="component" value="Unassembled WGS sequence"/>
</dbReference>